<evidence type="ECO:0000256" key="9">
    <source>
        <dbReference type="ARBA" id="ARBA00023136"/>
    </source>
</evidence>
<dbReference type="GO" id="GO:0071973">
    <property type="term" value="P:bacterial-type flagellum-dependent cell motility"/>
    <property type="evidence" value="ECO:0007669"/>
    <property type="project" value="InterPro"/>
</dbReference>
<dbReference type="GO" id="GO:0015031">
    <property type="term" value="P:protein transport"/>
    <property type="evidence" value="ECO:0007669"/>
    <property type="project" value="UniProtKB-KW"/>
</dbReference>
<dbReference type="Gene3D" id="1.10.287.1700">
    <property type="match status" value="1"/>
</dbReference>
<dbReference type="Pfam" id="PF02050">
    <property type="entry name" value="FliJ"/>
    <property type="match status" value="1"/>
</dbReference>
<accession>A0A975B2N6</accession>
<dbReference type="EMBL" id="CP046072">
    <property type="protein sequence ID" value="QSZ43121.1"/>
    <property type="molecule type" value="Genomic_DNA"/>
</dbReference>
<gene>
    <name evidence="12" type="ORF">GJV85_12080</name>
</gene>
<evidence type="ECO:0000256" key="2">
    <source>
        <dbReference type="ARBA" id="ARBA00010004"/>
    </source>
</evidence>
<evidence type="ECO:0000256" key="7">
    <source>
        <dbReference type="ARBA" id="ARBA00022795"/>
    </source>
</evidence>
<dbReference type="GO" id="GO:0009288">
    <property type="term" value="C:bacterial-type flagellum"/>
    <property type="evidence" value="ECO:0007669"/>
    <property type="project" value="InterPro"/>
</dbReference>
<evidence type="ECO:0000256" key="3">
    <source>
        <dbReference type="ARBA" id="ARBA00020392"/>
    </source>
</evidence>
<keyword evidence="6" id="KW-0145">Chemotaxis</keyword>
<dbReference type="KEGG" id="saqt:GJV85_12080"/>
<keyword evidence="4" id="KW-0813">Transport</keyword>
<sequence>MQKSERVLESANNNLKNAQEALESSYTQLQNIHTPKSGTISEFLSSRTLLDSQRSLIKHNEEWVDFAKNEIRAAKERLKLDMIEFEKFNYLDVQEIKMMIKLQKVKESKELDDIALITYDNKRNIEEAS</sequence>
<evidence type="ECO:0000313" key="13">
    <source>
        <dbReference type="Proteomes" id="UP000671852"/>
    </source>
</evidence>
<keyword evidence="7" id="KW-1005">Bacterial flagellum biogenesis</keyword>
<evidence type="ECO:0000256" key="4">
    <source>
        <dbReference type="ARBA" id="ARBA00022448"/>
    </source>
</evidence>
<evidence type="ECO:0000256" key="10">
    <source>
        <dbReference type="ARBA" id="ARBA00023225"/>
    </source>
</evidence>
<comment type="subcellular location">
    <subcellularLocation>
        <location evidence="1">Cell membrane</location>
        <topology evidence="1">Peripheral membrane protein</topology>
        <orientation evidence="1">Cytoplasmic side</orientation>
    </subcellularLocation>
</comment>
<evidence type="ECO:0000256" key="8">
    <source>
        <dbReference type="ARBA" id="ARBA00022927"/>
    </source>
</evidence>
<dbReference type="InterPro" id="IPR053716">
    <property type="entry name" value="Flag_assembly_chemotaxis_eff"/>
</dbReference>
<dbReference type="GO" id="GO:0044781">
    <property type="term" value="P:bacterial-type flagellum organization"/>
    <property type="evidence" value="ECO:0007669"/>
    <property type="project" value="UniProtKB-KW"/>
</dbReference>
<dbReference type="Proteomes" id="UP000671852">
    <property type="component" value="Chromosome"/>
</dbReference>
<keyword evidence="11" id="KW-0175">Coiled coil</keyword>
<keyword evidence="10" id="KW-1006">Bacterial flagellum protein export</keyword>
<reference evidence="12" key="2">
    <citation type="submission" date="2021-04" db="EMBL/GenBank/DDBJ databases">
        <title>Isolation and characterization of a novel species of the genus Sulfurimonas.</title>
        <authorList>
            <person name="Fukui M."/>
        </authorList>
    </citation>
    <scope>NUCLEOTIDE SEQUENCE</scope>
    <source>
        <strain evidence="12">H1576</strain>
    </source>
</reference>
<dbReference type="InterPro" id="IPR012823">
    <property type="entry name" value="Flagell_FliJ"/>
</dbReference>
<organism evidence="12 13">
    <name type="scientific">Sulfurimonas aquatica</name>
    <dbReference type="NCBI Taxonomy" id="2672570"/>
    <lineage>
        <taxon>Bacteria</taxon>
        <taxon>Pseudomonadati</taxon>
        <taxon>Campylobacterota</taxon>
        <taxon>Epsilonproteobacteria</taxon>
        <taxon>Campylobacterales</taxon>
        <taxon>Sulfurimonadaceae</taxon>
        <taxon>Sulfurimonas</taxon>
    </lineage>
</organism>
<keyword evidence="5" id="KW-1003">Cell membrane</keyword>
<name>A0A975B2N6_9BACT</name>
<proteinExistence type="inferred from homology"/>
<evidence type="ECO:0000256" key="1">
    <source>
        <dbReference type="ARBA" id="ARBA00004413"/>
    </source>
</evidence>
<keyword evidence="9" id="KW-0472">Membrane</keyword>
<evidence type="ECO:0000256" key="6">
    <source>
        <dbReference type="ARBA" id="ARBA00022500"/>
    </source>
</evidence>
<dbReference type="AlphaFoldDB" id="A0A975B2N6"/>
<keyword evidence="8" id="KW-0653">Protein transport</keyword>
<reference evidence="12" key="1">
    <citation type="submission" date="2019-11" db="EMBL/GenBank/DDBJ databases">
        <authorList>
            <person name="Kojima H."/>
        </authorList>
    </citation>
    <scope>NUCLEOTIDE SEQUENCE</scope>
    <source>
        <strain evidence="12">H1576</strain>
    </source>
</reference>
<evidence type="ECO:0000256" key="5">
    <source>
        <dbReference type="ARBA" id="ARBA00022475"/>
    </source>
</evidence>
<dbReference type="GO" id="GO:0006935">
    <property type="term" value="P:chemotaxis"/>
    <property type="evidence" value="ECO:0007669"/>
    <property type="project" value="UniProtKB-KW"/>
</dbReference>
<keyword evidence="13" id="KW-1185">Reference proteome</keyword>
<dbReference type="GO" id="GO:0005886">
    <property type="term" value="C:plasma membrane"/>
    <property type="evidence" value="ECO:0007669"/>
    <property type="project" value="UniProtKB-SubCell"/>
</dbReference>
<feature type="coiled-coil region" evidence="11">
    <location>
        <begin position="1"/>
        <end position="32"/>
    </location>
</feature>
<evidence type="ECO:0000256" key="11">
    <source>
        <dbReference type="SAM" id="Coils"/>
    </source>
</evidence>
<protein>
    <recommendedName>
        <fullName evidence="3">Flagellar FliJ protein</fullName>
    </recommendedName>
</protein>
<comment type="similarity">
    <text evidence="2">Belongs to the FliJ family.</text>
</comment>
<evidence type="ECO:0000313" key="12">
    <source>
        <dbReference type="EMBL" id="QSZ43121.1"/>
    </source>
</evidence>